<sequence>MTRSWNDVRAYFERGAIAHVATLMPDGSPHSVPVWVAVEGDELAFFSIADSRKDKNLSADPRVAVSTTNPENALDMAFVRGTVTTRLTGEEAMPIVDRIAELYTGGPYDIRSGLAAFLVTPEVAWANDYRSE</sequence>
<dbReference type="NCBIfam" id="TIGR03618">
    <property type="entry name" value="Rv1155_F420"/>
    <property type="match status" value="1"/>
</dbReference>
<protein>
    <submittedName>
        <fullName evidence="3">PPOX class probable F420-dependent enzyme</fullName>
    </submittedName>
</protein>
<evidence type="ECO:0000256" key="1">
    <source>
        <dbReference type="ARBA" id="ARBA00023002"/>
    </source>
</evidence>
<evidence type="ECO:0000313" key="4">
    <source>
        <dbReference type="Proteomes" id="UP000228758"/>
    </source>
</evidence>
<comment type="caution">
    <text evidence="3">The sequence shown here is derived from an EMBL/GenBank/DDBJ whole genome shotgun (WGS) entry which is preliminary data.</text>
</comment>
<dbReference type="InterPro" id="IPR012349">
    <property type="entry name" value="Split_barrel_FMN-bd"/>
</dbReference>
<gene>
    <name evidence="3" type="ORF">CLV46_0223</name>
</gene>
<organism evidence="3 4">
    <name type="scientific">Diaminobutyricimonas aerilata</name>
    <dbReference type="NCBI Taxonomy" id="1162967"/>
    <lineage>
        <taxon>Bacteria</taxon>
        <taxon>Bacillati</taxon>
        <taxon>Actinomycetota</taxon>
        <taxon>Actinomycetes</taxon>
        <taxon>Micrococcales</taxon>
        <taxon>Microbacteriaceae</taxon>
        <taxon>Diaminobutyricimonas</taxon>
    </lineage>
</organism>
<dbReference type="EMBL" id="PGFF01000001">
    <property type="protein sequence ID" value="PJJ70699.1"/>
    <property type="molecule type" value="Genomic_DNA"/>
</dbReference>
<dbReference type="GO" id="GO:0070967">
    <property type="term" value="F:coenzyme F420 binding"/>
    <property type="evidence" value="ECO:0007669"/>
    <property type="project" value="TreeGrafter"/>
</dbReference>
<dbReference type="GO" id="GO:0016627">
    <property type="term" value="F:oxidoreductase activity, acting on the CH-CH group of donors"/>
    <property type="evidence" value="ECO:0007669"/>
    <property type="project" value="TreeGrafter"/>
</dbReference>
<dbReference type="Proteomes" id="UP000228758">
    <property type="component" value="Unassembled WGS sequence"/>
</dbReference>
<accession>A0A2M9CFN8</accession>
<evidence type="ECO:0000259" key="2">
    <source>
        <dbReference type="Pfam" id="PF01243"/>
    </source>
</evidence>
<keyword evidence="1" id="KW-0560">Oxidoreductase</keyword>
<reference evidence="3 4" key="1">
    <citation type="submission" date="2017-11" db="EMBL/GenBank/DDBJ databases">
        <title>Genomic Encyclopedia of Archaeal and Bacterial Type Strains, Phase II (KMG-II): From Individual Species to Whole Genera.</title>
        <authorList>
            <person name="Goeker M."/>
        </authorList>
    </citation>
    <scope>NUCLEOTIDE SEQUENCE [LARGE SCALE GENOMIC DNA]</scope>
    <source>
        <strain evidence="3 4">DSM 27393</strain>
    </source>
</reference>
<dbReference type="InterPro" id="IPR011576">
    <property type="entry name" value="Pyridox_Oxase_N"/>
</dbReference>
<dbReference type="InterPro" id="IPR052019">
    <property type="entry name" value="F420H2_bilvrd_red/Heme_oxyg"/>
</dbReference>
<evidence type="ECO:0000313" key="3">
    <source>
        <dbReference type="EMBL" id="PJJ70699.1"/>
    </source>
</evidence>
<dbReference type="PANTHER" id="PTHR35176">
    <property type="entry name" value="HEME OXYGENASE HI_0854-RELATED"/>
    <property type="match status" value="1"/>
</dbReference>
<dbReference type="SUPFAM" id="SSF50475">
    <property type="entry name" value="FMN-binding split barrel"/>
    <property type="match status" value="1"/>
</dbReference>
<dbReference type="AlphaFoldDB" id="A0A2M9CFN8"/>
<dbReference type="Pfam" id="PF01243">
    <property type="entry name" value="PNPOx_N"/>
    <property type="match status" value="1"/>
</dbReference>
<dbReference type="InterPro" id="IPR019920">
    <property type="entry name" value="F420-binding_dom_put"/>
</dbReference>
<name>A0A2M9CFN8_9MICO</name>
<dbReference type="Gene3D" id="2.30.110.10">
    <property type="entry name" value="Electron Transport, Fmn-binding Protein, Chain A"/>
    <property type="match status" value="1"/>
</dbReference>
<dbReference type="PANTHER" id="PTHR35176:SF6">
    <property type="entry name" value="HEME OXYGENASE HI_0854-RELATED"/>
    <property type="match status" value="1"/>
</dbReference>
<proteinExistence type="predicted"/>
<dbReference type="GO" id="GO:0005829">
    <property type="term" value="C:cytosol"/>
    <property type="evidence" value="ECO:0007669"/>
    <property type="project" value="TreeGrafter"/>
</dbReference>
<dbReference type="RefSeq" id="WP_100363092.1">
    <property type="nucleotide sequence ID" value="NZ_PGFF01000001.1"/>
</dbReference>
<feature type="domain" description="Pyridoxamine 5'-phosphate oxidase N-terminal" evidence="2">
    <location>
        <begin position="8"/>
        <end position="103"/>
    </location>
</feature>
<dbReference type="OrthoDB" id="162914at2"/>
<keyword evidence="4" id="KW-1185">Reference proteome</keyword>